<sequence>MQISGVLPDVSVFVPSIGGCRLQDVIVVGNKCFVSPGIPRKWSYYCSNTKLESGPEKLRTRSPNFTVRACGGDFIPLAPLHLESPIGQLLCQILKKHPHLLLATANQQIENIRTQMEGQDESRRKALEEIIYCLIVQRFVDNEISMIPKISTTSSDLRPLNNQERKLESVHSPEALGMILSHLSLVLPDVRPLDSVTRMSKVALAKLYAASVMYAYFVRRVDQRYQLETSMNTLSEGFGEDSHLIFGEEKLSSKLTTYIMYLDAETRRRYVTIRSKEAISLIGKQTQALFGRPNVTVTEDATLLNASNVDDEVVSLTLSGLRLLVLEAVAFGSFLWDAELYVESKYPFISS</sequence>
<evidence type="ECO:0000313" key="3">
    <source>
        <dbReference type="Proteomes" id="UP000826271"/>
    </source>
</evidence>
<comment type="caution">
    <text evidence="2">The sequence shown here is derived from an EMBL/GenBank/DDBJ whole genome shotgun (WGS) entry which is preliminary data.</text>
</comment>
<dbReference type="AlphaFoldDB" id="A0AAV6Y6Q6"/>
<keyword evidence="3" id="KW-1185">Reference proteome</keyword>
<dbReference type="InterPro" id="IPR008479">
    <property type="entry name" value="DUF760"/>
</dbReference>
<dbReference type="EMBL" id="WHWC01000002">
    <property type="protein sequence ID" value="KAG8388546.1"/>
    <property type="molecule type" value="Genomic_DNA"/>
</dbReference>
<evidence type="ECO:0000256" key="1">
    <source>
        <dbReference type="SAM" id="Coils"/>
    </source>
</evidence>
<organism evidence="2 3">
    <name type="scientific">Buddleja alternifolia</name>
    <dbReference type="NCBI Taxonomy" id="168488"/>
    <lineage>
        <taxon>Eukaryota</taxon>
        <taxon>Viridiplantae</taxon>
        <taxon>Streptophyta</taxon>
        <taxon>Embryophyta</taxon>
        <taxon>Tracheophyta</taxon>
        <taxon>Spermatophyta</taxon>
        <taxon>Magnoliopsida</taxon>
        <taxon>eudicotyledons</taxon>
        <taxon>Gunneridae</taxon>
        <taxon>Pentapetalae</taxon>
        <taxon>asterids</taxon>
        <taxon>lamiids</taxon>
        <taxon>Lamiales</taxon>
        <taxon>Scrophulariaceae</taxon>
        <taxon>Buddlejeae</taxon>
        <taxon>Buddleja</taxon>
    </lineage>
</organism>
<feature type="coiled-coil region" evidence="1">
    <location>
        <begin position="102"/>
        <end position="129"/>
    </location>
</feature>
<gene>
    <name evidence="2" type="ORF">BUALT_Bualt02G0136700</name>
</gene>
<evidence type="ECO:0000313" key="2">
    <source>
        <dbReference type="EMBL" id="KAG8388546.1"/>
    </source>
</evidence>
<reference evidence="2" key="1">
    <citation type="submission" date="2019-10" db="EMBL/GenBank/DDBJ databases">
        <authorList>
            <person name="Zhang R."/>
            <person name="Pan Y."/>
            <person name="Wang J."/>
            <person name="Ma R."/>
            <person name="Yu S."/>
        </authorList>
    </citation>
    <scope>NUCLEOTIDE SEQUENCE</scope>
    <source>
        <strain evidence="2">LA-IB0</strain>
        <tissue evidence="2">Leaf</tissue>
    </source>
</reference>
<protein>
    <recommendedName>
        <fullName evidence="4">UV-B-induced protein</fullName>
    </recommendedName>
</protein>
<evidence type="ECO:0008006" key="4">
    <source>
        <dbReference type="Google" id="ProtNLM"/>
    </source>
</evidence>
<proteinExistence type="predicted"/>
<dbReference type="InterPro" id="IPR038925">
    <property type="entry name" value="At3g17800-like"/>
</dbReference>
<keyword evidence="1" id="KW-0175">Coiled coil</keyword>
<dbReference type="Proteomes" id="UP000826271">
    <property type="component" value="Unassembled WGS sequence"/>
</dbReference>
<dbReference type="Pfam" id="PF05542">
    <property type="entry name" value="DUF760"/>
    <property type="match status" value="1"/>
</dbReference>
<dbReference type="PANTHER" id="PTHR31808:SF2">
    <property type="entry name" value="OS04G0596300 PROTEIN"/>
    <property type="match status" value="1"/>
</dbReference>
<dbReference type="PANTHER" id="PTHR31808">
    <property type="entry name" value="EXPRESSED PROTEIN"/>
    <property type="match status" value="1"/>
</dbReference>
<accession>A0AAV6Y6Q6</accession>
<name>A0AAV6Y6Q6_9LAMI</name>